<protein>
    <submittedName>
        <fullName evidence="4">TetR/AcrR family transcriptional regulator</fullName>
    </submittedName>
</protein>
<dbReference type="Proteomes" id="UP001589692">
    <property type="component" value="Unassembled WGS sequence"/>
</dbReference>
<name>A0ABV6AKP0_9HYPH</name>
<keyword evidence="1 2" id="KW-0238">DNA-binding</keyword>
<dbReference type="PANTHER" id="PTHR43479">
    <property type="entry name" value="ACREF/ENVCD OPERON REPRESSOR-RELATED"/>
    <property type="match status" value="1"/>
</dbReference>
<evidence type="ECO:0000256" key="2">
    <source>
        <dbReference type="PROSITE-ProRule" id="PRU00335"/>
    </source>
</evidence>
<dbReference type="PROSITE" id="PS50977">
    <property type="entry name" value="HTH_TETR_2"/>
    <property type="match status" value="1"/>
</dbReference>
<dbReference type="Gene3D" id="1.10.10.60">
    <property type="entry name" value="Homeodomain-like"/>
    <property type="match status" value="1"/>
</dbReference>
<dbReference type="Gene3D" id="1.10.357.10">
    <property type="entry name" value="Tetracycline Repressor, domain 2"/>
    <property type="match status" value="1"/>
</dbReference>
<dbReference type="PANTHER" id="PTHR43479:SF11">
    <property type="entry name" value="ACREF_ENVCD OPERON REPRESSOR-RELATED"/>
    <property type="match status" value="1"/>
</dbReference>
<dbReference type="InterPro" id="IPR023772">
    <property type="entry name" value="DNA-bd_HTH_TetR-type_CS"/>
</dbReference>
<dbReference type="Pfam" id="PF00440">
    <property type="entry name" value="TetR_N"/>
    <property type="match status" value="1"/>
</dbReference>
<evidence type="ECO:0000313" key="5">
    <source>
        <dbReference type="Proteomes" id="UP001589692"/>
    </source>
</evidence>
<feature type="domain" description="HTH tetR-type" evidence="3">
    <location>
        <begin position="19"/>
        <end position="79"/>
    </location>
</feature>
<evidence type="ECO:0000256" key="1">
    <source>
        <dbReference type="ARBA" id="ARBA00023125"/>
    </source>
</evidence>
<feature type="DNA-binding region" description="H-T-H motif" evidence="2">
    <location>
        <begin position="42"/>
        <end position="61"/>
    </location>
</feature>
<dbReference type="PROSITE" id="PS01081">
    <property type="entry name" value="HTH_TETR_1"/>
    <property type="match status" value="1"/>
</dbReference>
<evidence type="ECO:0000313" key="4">
    <source>
        <dbReference type="EMBL" id="MFB9950649.1"/>
    </source>
</evidence>
<accession>A0ABV6AKP0</accession>
<dbReference type="InterPro" id="IPR009057">
    <property type="entry name" value="Homeodomain-like_sf"/>
</dbReference>
<comment type="caution">
    <text evidence="4">The sequence shown here is derived from an EMBL/GenBank/DDBJ whole genome shotgun (WGS) entry which is preliminary data.</text>
</comment>
<proteinExistence type="predicted"/>
<reference evidence="4 5" key="1">
    <citation type="submission" date="2024-09" db="EMBL/GenBank/DDBJ databases">
        <authorList>
            <person name="Sun Q."/>
            <person name="Mori K."/>
        </authorList>
    </citation>
    <scope>NUCLEOTIDE SEQUENCE [LARGE SCALE GENOMIC DNA]</scope>
    <source>
        <strain evidence="4 5">TBRC 4938</strain>
    </source>
</reference>
<dbReference type="SUPFAM" id="SSF46689">
    <property type="entry name" value="Homeodomain-like"/>
    <property type="match status" value="1"/>
</dbReference>
<sequence length="202" mass="22452">MMRNESIPAAKEPKTAKGEATRRAILAAAEMVIGRLGFNEASIGEITRVARVAQGTFYIYFKSKDEIFSELVAEMGRSLRHEISMATHGIADRLTAEREGLRAFLTFVAAHPELYRIVQEAQFVDPEAYRAYFRTFANGYRHGLAEAVKVGEIRPGDAEIRAWALMGIARSLGERAVIFGENTTIDDVVQSAHDLIVHGLKR</sequence>
<dbReference type="InterPro" id="IPR036271">
    <property type="entry name" value="Tet_transcr_reg_TetR-rel_C_sf"/>
</dbReference>
<evidence type="ECO:0000259" key="3">
    <source>
        <dbReference type="PROSITE" id="PS50977"/>
    </source>
</evidence>
<dbReference type="InterPro" id="IPR050624">
    <property type="entry name" value="HTH-type_Tx_Regulator"/>
</dbReference>
<gene>
    <name evidence="4" type="ORF">ACFFP0_17490</name>
</gene>
<dbReference type="SUPFAM" id="SSF48498">
    <property type="entry name" value="Tetracyclin repressor-like, C-terminal domain"/>
    <property type="match status" value="1"/>
</dbReference>
<dbReference type="RefSeq" id="WP_377263270.1">
    <property type="nucleotide sequence ID" value="NZ_JBHMAA010000018.1"/>
</dbReference>
<keyword evidence="5" id="KW-1185">Reference proteome</keyword>
<dbReference type="PRINTS" id="PR00455">
    <property type="entry name" value="HTHTETR"/>
</dbReference>
<dbReference type="InterPro" id="IPR001647">
    <property type="entry name" value="HTH_TetR"/>
</dbReference>
<dbReference type="EMBL" id="JBHMAA010000018">
    <property type="protein sequence ID" value="MFB9950649.1"/>
    <property type="molecule type" value="Genomic_DNA"/>
</dbReference>
<organism evidence="4 5">
    <name type="scientific">Rhizobium puerariae</name>
    <dbReference type="NCBI Taxonomy" id="1585791"/>
    <lineage>
        <taxon>Bacteria</taxon>
        <taxon>Pseudomonadati</taxon>
        <taxon>Pseudomonadota</taxon>
        <taxon>Alphaproteobacteria</taxon>
        <taxon>Hyphomicrobiales</taxon>
        <taxon>Rhizobiaceae</taxon>
        <taxon>Rhizobium/Agrobacterium group</taxon>
        <taxon>Rhizobium</taxon>
    </lineage>
</organism>